<evidence type="ECO:0000313" key="4">
    <source>
        <dbReference type="Proteomes" id="UP000258309"/>
    </source>
</evidence>
<name>A0A3E2H8A3_SCYLI</name>
<dbReference type="PANTHER" id="PTHR10622">
    <property type="entry name" value="HET DOMAIN-CONTAINING PROTEIN"/>
    <property type="match status" value="1"/>
</dbReference>
<dbReference type="OMA" id="TINISWH"/>
<dbReference type="InterPro" id="IPR058525">
    <property type="entry name" value="DUF8212"/>
</dbReference>
<evidence type="ECO:0000313" key="3">
    <source>
        <dbReference type="EMBL" id="RFU29629.1"/>
    </source>
</evidence>
<evidence type="ECO:0000259" key="2">
    <source>
        <dbReference type="Pfam" id="PF26640"/>
    </source>
</evidence>
<dbReference type="STRING" id="5539.A0A3E2H8A3"/>
<reference evidence="3 4" key="1">
    <citation type="submission" date="2018-05" db="EMBL/GenBank/DDBJ databases">
        <title>Draft genome sequence of Scytalidium lignicola DSM 105466, a ubiquitous saprotrophic fungus.</title>
        <authorList>
            <person name="Buettner E."/>
            <person name="Gebauer A.M."/>
            <person name="Hofrichter M."/>
            <person name="Liers C."/>
            <person name="Kellner H."/>
        </authorList>
    </citation>
    <scope>NUCLEOTIDE SEQUENCE [LARGE SCALE GENOMIC DNA]</scope>
    <source>
        <strain evidence="3 4">DSM 105466</strain>
    </source>
</reference>
<evidence type="ECO:0000259" key="1">
    <source>
        <dbReference type="Pfam" id="PF06985"/>
    </source>
</evidence>
<feature type="domain" description="DUF8212" evidence="2">
    <location>
        <begin position="231"/>
        <end position="254"/>
    </location>
</feature>
<dbReference type="PANTHER" id="PTHR10622:SF10">
    <property type="entry name" value="HET DOMAIN-CONTAINING PROTEIN"/>
    <property type="match status" value="1"/>
</dbReference>
<feature type="non-terminal residue" evidence="3">
    <location>
        <position position="1"/>
    </location>
</feature>
<accession>A0A3E2H8A3</accession>
<feature type="non-terminal residue" evidence="3">
    <location>
        <position position="525"/>
    </location>
</feature>
<comment type="caution">
    <text evidence="3">The sequence shown here is derived from an EMBL/GenBank/DDBJ whole genome shotgun (WGS) entry which is preliminary data.</text>
</comment>
<keyword evidence="4" id="KW-1185">Reference proteome</keyword>
<proteinExistence type="predicted"/>
<dbReference type="Pfam" id="PF26640">
    <property type="entry name" value="DUF8212"/>
    <property type="match status" value="1"/>
</dbReference>
<dbReference type="InterPro" id="IPR010730">
    <property type="entry name" value="HET"/>
</dbReference>
<dbReference type="Pfam" id="PF06985">
    <property type="entry name" value="HET"/>
    <property type="match status" value="1"/>
</dbReference>
<feature type="domain" description="Heterokaryon incompatibility" evidence="1">
    <location>
        <begin position="22"/>
        <end position="121"/>
    </location>
</feature>
<gene>
    <name evidence="3" type="ORF">B7463_g6713</name>
</gene>
<organism evidence="3 4">
    <name type="scientific">Scytalidium lignicola</name>
    <name type="common">Hyphomycete</name>
    <dbReference type="NCBI Taxonomy" id="5539"/>
    <lineage>
        <taxon>Eukaryota</taxon>
        <taxon>Fungi</taxon>
        <taxon>Dikarya</taxon>
        <taxon>Ascomycota</taxon>
        <taxon>Pezizomycotina</taxon>
        <taxon>Leotiomycetes</taxon>
        <taxon>Leotiomycetes incertae sedis</taxon>
        <taxon>Scytalidium</taxon>
    </lineage>
</organism>
<dbReference type="AlphaFoldDB" id="A0A3E2H8A3"/>
<protein>
    <submittedName>
        <fullName evidence="3">Uncharacterized protein</fullName>
    </submittedName>
</protein>
<sequence>MRLIKSRTLELVEFTKARIPPYAILSHTWDNDPENEISFQDMQSLVLPGPVILSAGEKKENACMKIKECCHKALNDGFEYVWVDTCCINKTSSAEVSEAINSMYRWYQQSDVCYVYLSDVKSGLDSASFLESRWFERGWTLQELIAPSSLIFFNNTWADIGTKSSCQKDISQKTGIPSTVLLGLKDPDNFSIAQRMSWASNRETTKVEDIAYCLMGIFGINMSLIYGEGDRAFIRLQEKIIKTSTDQSIFAWTSDRWEDRGGGLLASSPASFSESGDIVLSNLQTGIGFSLTGDELSVKVPVAETWHGEIIDPMIEVEHSFIGILDCETSNDSTHVLGIHLEKITSTSQHFVRSDSNFLEKIQKSKVDFSQSSVSNIYVRQQRQRQSEGPVYNQLDLRVLGFKEHNIFEKERYCTFNDAHGKRPFQILDKTHTTAVLYADSDGMEFVVLFEWNEGLQYINIAGPVKKSETLQEIIHLLRFERVSKILTDRMKWQHPSGKWYICGTIKRTIVSGERFLEVNVSCEE</sequence>
<dbReference type="EMBL" id="NCSJ02000122">
    <property type="protein sequence ID" value="RFU29629.1"/>
    <property type="molecule type" value="Genomic_DNA"/>
</dbReference>
<dbReference type="OrthoDB" id="674604at2759"/>
<dbReference type="Proteomes" id="UP000258309">
    <property type="component" value="Unassembled WGS sequence"/>
</dbReference>